<proteinExistence type="inferred from homology"/>
<reference evidence="5" key="1">
    <citation type="journal article" date="2019" name="PLoS Negl. Trop. Dis.">
        <title>Revisiting the worldwide diversity of Leptospira species in the environment.</title>
        <authorList>
            <person name="Vincent A.T."/>
            <person name="Schiettekatte O."/>
            <person name="Bourhy P."/>
            <person name="Veyrier F.J."/>
            <person name="Picardeau M."/>
        </authorList>
    </citation>
    <scope>NUCLEOTIDE SEQUENCE [LARGE SCALE GENOMIC DNA]</scope>
    <source>
        <strain evidence="5">201702476</strain>
    </source>
</reference>
<evidence type="ECO:0000313" key="6">
    <source>
        <dbReference type="Proteomes" id="UP000297693"/>
    </source>
</evidence>
<dbReference type="OrthoDB" id="9809439at2"/>
<dbReference type="RefSeq" id="WP_135622374.1">
    <property type="nucleotide sequence ID" value="NZ_RQGD01000014.1"/>
</dbReference>
<comment type="catalytic activity">
    <reaction evidence="4">
        <text>cyclic dehypoxanthinylfutalosinate = 1,4-dihydroxy-6-naphthoate + dihydroxyacetone</text>
        <dbReference type="Rhea" id="RHEA:33087"/>
        <dbReference type="ChEBI" id="CHEBI:16016"/>
        <dbReference type="ChEBI" id="CHEBI:64254"/>
        <dbReference type="ChEBI" id="CHEBI:64270"/>
        <dbReference type="EC" id="4.1.99.29"/>
    </reaction>
</comment>
<feature type="binding site" evidence="4">
    <location>
        <begin position="107"/>
        <end position="108"/>
    </location>
    <ligand>
        <name>substrate</name>
    </ligand>
</feature>
<evidence type="ECO:0000313" key="5">
    <source>
        <dbReference type="EMBL" id="TGL61840.1"/>
    </source>
</evidence>
<keyword evidence="6" id="KW-1185">Reference proteome</keyword>
<evidence type="ECO:0000256" key="4">
    <source>
        <dbReference type="HAMAP-Rule" id="MF_00996"/>
    </source>
</evidence>
<sequence>MISIAYSPCPNDTFLFYHLVHGKVPNYESVSEELWDVENLNEFAKLGKYPVTKISFAAYFSVIENYILLETGSALGRGCGPMVVRKKGSSANLTSCKQILVPGLLTTANLLLSLYTEGTHEPIPVRYDFIIPKLLSGESDLGIIIHEERFTFESRGLEKVIDLGEWWESSSGLPIPLGAIAIRRNMERSAALAFQRSLQKSLEMAYTDSDAMYRYIKENSQNKDDAVIRSHINLYVNEFTKSLGDEGHKAILYLREKAIKAGFLNESHSKLPLFLGES</sequence>
<dbReference type="CDD" id="cd13635">
    <property type="entry name" value="PBP2_Ttha1568_Mqnd"/>
    <property type="match status" value="1"/>
</dbReference>
<dbReference type="InterPro" id="IPR030869">
    <property type="entry name" value="MqnD"/>
</dbReference>
<dbReference type="InterPro" id="IPR003773">
    <property type="entry name" value="Menaquinone_biosynth"/>
</dbReference>
<name>A0A4R9K8V6_9LEPT</name>
<dbReference type="PANTHER" id="PTHR37167">
    <property type="entry name" value="1,4-DIHYDROXY-6-NAPHTOATE SYNTHASE"/>
    <property type="match status" value="1"/>
</dbReference>
<gene>
    <name evidence="4" type="primary">mqnD</name>
    <name evidence="5" type="ORF">EHQ58_04295</name>
</gene>
<accession>A0A4R9K8V6</accession>
<dbReference type="SUPFAM" id="SSF53850">
    <property type="entry name" value="Periplasmic binding protein-like II"/>
    <property type="match status" value="1"/>
</dbReference>
<keyword evidence="3 4" id="KW-0456">Lyase</keyword>
<protein>
    <recommendedName>
        <fullName evidence="4">1,4-dihydroxy-6-naphtoate synthase</fullName>
        <ecNumber evidence="4">4.1.99.29</ecNumber>
    </recommendedName>
    <alternativeName>
        <fullName evidence="4">Menaquinone biosynthetic enzyme MqnD</fullName>
    </alternativeName>
</protein>
<dbReference type="EC" id="4.1.99.29" evidence="4"/>
<comment type="function">
    <text evidence="4">Catalyzes the conversion of cyclic dehypoxanthine futalosine (cyclic DHFL) into 1,4-dihydroxy-6-naphthoate, a step in the biosynthesis of menaquinone (MK, vitamin K2).</text>
</comment>
<dbReference type="HAMAP" id="MF_00996">
    <property type="entry name" value="MqnD"/>
    <property type="match status" value="1"/>
</dbReference>
<dbReference type="Proteomes" id="UP000297693">
    <property type="component" value="Unassembled WGS sequence"/>
</dbReference>
<dbReference type="Pfam" id="PF02621">
    <property type="entry name" value="VitK2_biosynth"/>
    <property type="match status" value="1"/>
</dbReference>
<comment type="pathway">
    <text evidence="1 4">Quinol/quinone metabolism; menaquinone biosynthesis.</text>
</comment>
<feature type="active site" description="Proton acceptor" evidence="4">
    <location>
        <position position="146"/>
    </location>
</feature>
<feature type="binding site" evidence="4">
    <location>
        <begin position="53"/>
        <end position="55"/>
    </location>
    <ligand>
        <name>substrate</name>
    </ligand>
</feature>
<dbReference type="Gene3D" id="3.40.190.10">
    <property type="entry name" value="Periplasmic binding protein-like II"/>
    <property type="match status" value="2"/>
</dbReference>
<evidence type="ECO:0000256" key="3">
    <source>
        <dbReference type="ARBA" id="ARBA00023239"/>
    </source>
</evidence>
<organism evidence="5 6">
    <name type="scientific">Leptospira ognonensis</name>
    <dbReference type="NCBI Taxonomy" id="2484945"/>
    <lineage>
        <taxon>Bacteria</taxon>
        <taxon>Pseudomonadati</taxon>
        <taxon>Spirochaetota</taxon>
        <taxon>Spirochaetia</taxon>
        <taxon>Leptospirales</taxon>
        <taxon>Leptospiraceae</taxon>
        <taxon>Leptospira</taxon>
    </lineage>
</organism>
<dbReference type="PANTHER" id="PTHR37167:SF1">
    <property type="entry name" value="1,4-DIHYDROXY-6-NAPHTOATE SYNTHASE"/>
    <property type="match status" value="1"/>
</dbReference>
<evidence type="ECO:0000256" key="1">
    <source>
        <dbReference type="ARBA" id="ARBA00004863"/>
    </source>
</evidence>
<keyword evidence="2 4" id="KW-0474">Menaquinone biosynthesis</keyword>
<dbReference type="EMBL" id="RQGD01000014">
    <property type="protein sequence ID" value="TGL61840.1"/>
    <property type="molecule type" value="Genomic_DNA"/>
</dbReference>
<dbReference type="AlphaFoldDB" id="A0A4R9K8V6"/>
<dbReference type="GO" id="GO:0016830">
    <property type="term" value="F:carbon-carbon lyase activity"/>
    <property type="evidence" value="ECO:0007669"/>
    <property type="project" value="UniProtKB-UniRule"/>
</dbReference>
<dbReference type="GO" id="GO:0009234">
    <property type="term" value="P:menaquinone biosynthetic process"/>
    <property type="evidence" value="ECO:0007669"/>
    <property type="project" value="UniProtKB-UniRule"/>
</dbReference>
<evidence type="ECO:0000256" key="2">
    <source>
        <dbReference type="ARBA" id="ARBA00022428"/>
    </source>
</evidence>
<comment type="caution">
    <text evidence="5">The sequence shown here is derived from an EMBL/GenBank/DDBJ whole genome shotgun (WGS) entry which is preliminary data.</text>
</comment>
<dbReference type="UniPathway" id="UPA00079"/>
<comment type="similarity">
    <text evidence="4">Belongs to the MqnA/MqnD family. MqnD subfamily.</text>
</comment>